<organism evidence="8 9">
    <name type="scientific">Microcystis aeruginosa NIES-298</name>
    <dbReference type="NCBI Taxonomy" id="449468"/>
    <lineage>
        <taxon>Bacteria</taxon>
        <taxon>Bacillati</taxon>
        <taxon>Cyanobacteriota</taxon>
        <taxon>Cyanophyceae</taxon>
        <taxon>Oscillatoriophycideae</taxon>
        <taxon>Chroococcales</taxon>
        <taxon>Microcystaceae</taxon>
        <taxon>Microcystis</taxon>
    </lineage>
</organism>
<keyword evidence="3" id="KW-0808">Transferase</keyword>
<gene>
    <name evidence="8" type="ORF">BGM30_02020</name>
</gene>
<evidence type="ECO:0000256" key="3">
    <source>
        <dbReference type="ARBA" id="ARBA00022679"/>
    </source>
</evidence>
<evidence type="ECO:0000256" key="5">
    <source>
        <dbReference type="ARBA" id="ARBA00022803"/>
    </source>
</evidence>
<protein>
    <submittedName>
        <fullName evidence="8">Uncharacterized protein</fullName>
    </submittedName>
</protein>
<dbReference type="InterPro" id="IPR029489">
    <property type="entry name" value="OGT/SEC/SPY_C"/>
</dbReference>
<comment type="caution">
    <text evidence="8">The sequence shown here is derived from an EMBL/GenBank/DDBJ whole genome shotgun (WGS) entry which is preliminary data.</text>
</comment>
<evidence type="ECO:0000256" key="4">
    <source>
        <dbReference type="ARBA" id="ARBA00022737"/>
    </source>
</evidence>
<dbReference type="GO" id="GO:0016757">
    <property type="term" value="F:glycosyltransferase activity"/>
    <property type="evidence" value="ECO:0007669"/>
    <property type="project" value="UniProtKB-KW"/>
</dbReference>
<feature type="domain" description="O-GlcNAc transferase C-terminal" evidence="7">
    <location>
        <begin position="176"/>
        <end position="355"/>
    </location>
</feature>
<name>A0A2H6BLQ1_MICAE</name>
<accession>A0A2H6BLQ1</accession>
<feature type="domain" description="Methyltransferase FkbM" evidence="6">
    <location>
        <begin position="1373"/>
        <end position="1535"/>
    </location>
</feature>
<dbReference type="CDD" id="cd03809">
    <property type="entry name" value="GT4_MtfB-like"/>
    <property type="match status" value="1"/>
</dbReference>
<evidence type="ECO:0000256" key="2">
    <source>
        <dbReference type="ARBA" id="ARBA00022676"/>
    </source>
</evidence>
<dbReference type="InterPro" id="IPR029063">
    <property type="entry name" value="SAM-dependent_MTases_sf"/>
</dbReference>
<evidence type="ECO:0000313" key="8">
    <source>
        <dbReference type="EMBL" id="GBD51109.1"/>
    </source>
</evidence>
<keyword evidence="2" id="KW-0328">Glycosyltransferase</keyword>
<dbReference type="SUPFAM" id="SSF53335">
    <property type="entry name" value="S-adenosyl-L-methionine-dependent methyltransferases"/>
    <property type="match status" value="2"/>
</dbReference>
<evidence type="ECO:0000256" key="1">
    <source>
        <dbReference type="ARBA" id="ARBA00004922"/>
    </source>
</evidence>
<dbReference type="Pfam" id="PF13844">
    <property type="entry name" value="Glyco_transf_41"/>
    <property type="match status" value="2"/>
</dbReference>
<dbReference type="Gene3D" id="3.40.50.150">
    <property type="entry name" value="Vaccinia Virus protein VP39"/>
    <property type="match status" value="1"/>
</dbReference>
<comment type="pathway">
    <text evidence="1">Protein modification; protein glycosylation.</text>
</comment>
<dbReference type="InterPro" id="IPR006342">
    <property type="entry name" value="FkbM_mtfrase"/>
</dbReference>
<dbReference type="Gene3D" id="3.40.50.2000">
    <property type="entry name" value="Glycogen Phosphorylase B"/>
    <property type="match status" value="3"/>
</dbReference>
<keyword evidence="5" id="KW-0802">TPR repeat</keyword>
<dbReference type="Pfam" id="PF13489">
    <property type="entry name" value="Methyltransf_23"/>
    <property type="match status" value="1"/>
</dbReference>
<reference evidence="9" key="1">
    <citation type="submission" date="2017-12" db="EMBL/GenBank/DDBJ databases">
        <title>Improved Draft Genome Sequence of Microcystis aeruginosa NIES-298, a Microcystin-Producing Cyanobacterium from Lake Kasumigaura, Japan.</title>
        <authorList>
            <person name="Yamaguchi H."/>
            <person name="Suzuki S."/>
            <person name="Kawachi M."/>
        </authorList>
    </citation>
    <scope>NUCLEOTIDE SEQUENCE [LARGE SCALE GENOMIC DNA]</scope>
    <source>
        <strain evidence="9">NIES-298</strain>
    </source>
</reference>
<sequence length="1568" mass="178019">MTIPKEFSSHQKLKIGYVSPDFKRHPVGCFIAPIIKHHDHQKFEIYCYGEIRKVDEMTEEIKSSCDHWRSTLGLTDEQVIEQIKQDQIDILIDLAGHTEYNRLPIFFAKPAPIQASYLGYFATTGISTIDYWITDHHLHPLDTQEKTSETIWRLPRCYVAYQPSLEAPEINPLPALSSEHITFGCFNNFSKLNPFPLSLWAKILQALPHARLILKTHYHNLDDPEEKQSVELFLQEQGLNLEQIELIDSPTLTEDYFSFYHRIDIHLDTFPYNGCTTTCDALWMGVPVLTLTGDRKIQRMGNSLLQAIGLADWIAKTPEDYVNKAIHFAQDLDAIASLRSSLRERFQHSELGDIEGLTLALENAYQQMWEKSNLKHNLLNPEDKTQRNIVVNKKYLTTMVDLSSSEKAQNKCKICGSDSYHFANADVLQKYDVTYFQCSNCKFIQTEEPYWLEEAYGKVIASSDVGLVYRNIAMAEITSKLLFNFFDHNASFLDYGGGYGLFVRLMRDKGFNFYWEDKYCQNLFAQEFEFNSAKHNKILLTTAFELFEHFVNPVQEIEKILKISPNILFSTQLLPENNPKPSEWWYFTPHEGQHISIFTKQSLAIIARRYNLNFYTDGSSLHLLTDQVFAEDIFQKILSGDISIPNKSSLLSSDYQKVVSSILGQASSNVSPQLEVICHPIILVDGVFFQMYSTGIARVWRSLLKEWSKTDFAKHILVLDRGGNSAPKIEGIRYRAIPLYDYGNTEADKQMLQEVCNQENADLFISTYYTTPLETPSIFMAYDMIPEVMGVSLDTPMWREKHHAIQHACGYISISENTADDLSRLFTGIDRESITVAHCGVASFFSPASQTEKDNFKFKYGIHKPYFLLGNFLGYKNGILFFKAFQELANRHNFDLVCTGSGIQLPGEWRQYTSGCVVHNLYLTDDELRIAYSAAIALVYPSKYEGFGMPIIEAMACGCPVITTRNASIPEVAGNAALYVGDDDIEGMADALYEVQKPRVRRSLIQRGLIQAQKFSWNKMASIVREKLLGHLANAPITVIENLNNLSSNHPTLNYYAQYVQKLCPQVTPKTVTEVLRFAYSCNWDQPSRLEDYNNIAIICLIEAEETQDLSVRKQLLNNAVTVLEKGKDYPLCAAHLALVYGLIGEYQQGYDLANAVLTDLKKSPIKDSFTKGLIYLPPTSHSLFRQQSNLERLLAAENADEQVFQLCIEALCQSCLAFYTNAGYNSLTLASERPINFPLLDWLKGIVKIHCQQPDGILFLEQAEKSIPNYAPLVQALYLAYRNLPEAKAAEYWLQQGVTHFNPNSPDVGEWIWTQVKPENPFTYVPYDNLILTVEANLKSITTAVLLAQGDWFEAEMELWRTQIRPDMTVIDVGANVGVYTFSAAQRVGETGKVIAIEPFKACVNCLQETSRINQLPWVKIYEAAASDHCGSAKLSLHNASELNEVISDNSPNYDLANTVTIQCLTLDSLIETENLTRVDWLKIDAEGHEIKVLQGAERLLTEFKPNIIYENIAGAHGSNGAIMQYIQAKGYQVYSYRPYIQELVPVTDANQLNSQLNLIAVYNPNK</sequence>
<dbReference type="Gene3D" id="3.40.50.11380">
    <property type="match status" value="1"/>
</dbReference>
<dbReference type="NCBIfam" id="TIGR01444">
    <property type="entry name" value="fkbM_fam"/>
    <property type="match status" value="1"/>
</dbReference>
<dbReference type="PANTHER" id="PTHR44835:SF1">
    <property type="entry name" value="PROTEIN O-GLCNAC TRANSFERASE"/>
    <property type="match status" value="1"/>
</dbReference>
<keyword evidence="4" id="KW-0677">Repeat</keyword>
<evidence type="ECO:0000259" key="6">
    <source>
        <dbReference type="Pfam" id="PF05050"/>
    </source>
</evidence>
<evidence type="ECO:0000313" key="9">
    <source>
        <dbReference type="Proteomes" id="UP000236321"/>
    </source>
</evidence>
<evidence type="ECO:0000259" key="7">
    <source>
        <dbReference type="Pfam" id="PF13844"/>
    </source>
</evidence>
<dbReference type="InterPro" id="IPR051939">
    <property type="entry name" value="Glycosyltr_41/O-GlcNAc_trsf"/>
</dbReference>
<dbReference type="SUPFAM" id="SSF53756">
    <property type="entry name" value="UDP-Glycosyltransferase/glycogen phosphorylase"/>
    <property type="match status" value="1"/>
</dbReference>
<dbReference type="PANTHER" id="PTHR44835">
    <property type="entry name" value="UDP-N-ACETYLGLUCOSAMINE--PEPTIDE N-ACETYLGLUCOSAMINYLTRANSFERASE SPINDLY-RELATED"/>
    <property type="match status" value="1"/>
</dbReference>
<feature type="domain" description="O-GlcNAc transferase C-terminal" evidence="7">
    <location>
        <begin position="5"/>
        <end position="158"/>
    </location>
</feature>
<dbReference type="Pfam" id="PF13692">
    <property type="entry name" value="Glyco_trans_1_4"/>
    <property type="match status" value="1"/>
</dbReference>
<dbReference type="Pfam" id="PF05050">
    <property type="entry name" value="Methyltransf_21"/>
    <property type="match status" value="1"/>
</dbReference>
<proteinExistence type="predicted"/>
<dbReference type="Proteomes" id="UP000236321">
    <property type="component" value="Unassembled WGS sequence"/>
</dbReference>
<dbReference type="EMBL" id="BEYQ01000001">
    <property type="protein sequence ID" value="GBD51109.1"/>
    <property type="molecule type" value="Genomic_DNA"/>
</dbReference>